<evidence type="ECO:0000256" key="4">
    <source>
        <dbReference type="SAM" id="Phobius"/>
    </source>
</evidence>
<dbReference type="InterPro" id="IPR043130">
    <property type="entry name" value="CDP-OH_PTrfase_TM_dom"/>
</dbReference>
<feature type="transmembrane region" description="Helical" evidence="4">
    <location>
        <begin position="216"/>
        <end position="234"/>
    </location>
</feature>
<feature type="transmembrane region" description="Helical" evidence="4">
    <location>
        <begin position="119"/>
        <end position="137"/>
    </location>
</feature>
<gene>
    <name evidence="5" type="ORF">HSB1_07400</name>
</gene>
<evidence type="ECO:0000313" key="6">
    <source>
        <dbReference type="Proteomes" id="UP000007813"/>
    </source>
</evidence>
<feature type="compositionally biased region" description="Polar residues" evidence="3">
    <location>
        <begin position="1"/>
        <end position="16"/>
    </location>
</feature>
<feature type="transmembrane region" description="Helical" evidence="4">
    <location>
        <begin position="179"/>
        <end position="195"/>
    </location>
</feature>
<proteinExistence type="inferred from homology"/>
<dbReference type="GO" id="GO:0016780">
    <property type="term" value="F:phosphotransferase activity, for other substituted phosphate groups"/>
    <property type="evidence" value="ECO:0007669"/>
    <property type="project" value="InterPro"/>
</dbReference>
<name>J3EY12_9EURY</name>
<evidence type="ECO:0000256" key="3">
    <source>
        <dbReference type="SAM" id="MobiDB-lite"/>
    </source>
</evidence>
<dbReference type="GO" id="GO:0016020">
    <property type="term" value="C:membrane"/>
    <property type="evidence" value="ECO:0007669"/>
    <property type="project" value="InterPro"/>
</dbReference>
<comment type="similarity">
    <text evidence="2">Belongs to the CDP-alcohol phosphatidyltransferase class-I family.</text>
</comment>
<feature type="region of interest" description="Disordered" evidence="3">
    <location>
        <begin position="1"/>
        <end position="20"/>
    </location>
</feature>
<protein>
    <recommendedName>
        <fullName evidence="7">CDP-alcohol phosphatidyltransferase</fullName>
    </recommendedName>
</protein>
<keyword evidence="1 2" id="KW-0808">Transferase</keyword>
<evidence type="ECO:0000256" key="2">
    <source>
        <dbReference type="RuleBase" id="RU003750"/>
    </source>
</evidence>
<dbReference type="InterPro" id="IPR000462">
    <property type="entry name" value="CDP-OH_P_trans"/>
</dbReference>
<sequence>MTRASTTPQSDRSAQSIRDARRRRRRSALVVVTTVLVATAVTALALAGFVGTDEAGQWVVFAAAALIAVFGTFVVHRTATAHHWEWPFGVANLVTLARGVLVAWVAGFFLVAWAARGGVVAWLPGLLYGAAAALDAVDGTLARRLGRETALGARLDMAYDAFGLFVAPLVAAAAGQVPWWYLSVGVARYVFVVGIRLRRYRGLAVADLPPRTSRRVLAGLQMAFVAIALTPVVSPAAGRVGAALFGGALLAGFARDWLYVSGRLVERTRPEGESDGDAEESLAD</sequence>
<dbReference type="RefSeq" id="WP_009365850.1">
    <property type="nucleotide sequence ID" value="NZ_ALJD01000003.1"/>
</dbReference>
<dbReference type="Pfam" id="PF01066">
    <property type="entry name" value="CDP-OH_P_transf"/>
    <property type="match status" value="1"/>
</dbReference>
<dbReference type="Proteomes" id="UP000007813">
    <property type="component" value="Unassembled WGS sequence"/>
</dbReference>
<evidence type="ECO:0000256" key="1">
    <source>
        <dbReference type="ARBA" id="ARBA00022679"/>
    </source>
</evidence>
<dbReference type="Gene3D" id="1.20.120.1760">
    <property type="match status" value="1"/>
</dbReference>
<feature type="transmembrane region" description="Helical" evidence="4">
    <location>
        <begin position="28"/>
        <end position="49"/>
    </location>
</feature>
<feature type="transmembrane region" description="Helical" evidence="4">
    <location>
        <begin position="88"/>
        <end position="113"/>
    </location>
</feature>
<comment type="caution">
    <text evidence="5">The sequence shown here is derived from an EMBL/GenBank/DDBJ whole genome shotgun (WGS) entry which is preliminary data.</text>
</comment>
<keyword evidence="4" id="KW-0812">Transmembrane</keyword>
<dbReference type="AlphaFoldDB" id="J3EY12"/>
<feature type="transmembrane region" description="Helical" evidence="4">
    <location>
        <begin position="240"/>
        <end position="260"/>
    </location>
</feature>
<reference evidence="5 6" key="1">
    <citation type="journal article" date="2012" name="J. Bacteriol.">
        <title>Draft Genome Sequence of the Extremely Halophilic Archaeon Halogranum salarium B-1T.</title>
        <authorList>
            <person name="Kim K.K."/>
            <person name="Lee K.C."/>
            <person name="Lee J.S."/>
        </authorList>
    </citation>
    <scope>NUCLEOTIDE SEQUENCE [LARGE SCALE GENOMIC DNA]</scope>
    <source>
        <strain evidence="5 6">B-1</strain>
    </source>
</reference>
<evidence type="ECO:0008006" key="7">
    <source>
        <dbReference type="Google" id="ProtNLM"/>
    </source>
</evidence>
<dbReference type="PROSITE" id="PS00379">
    <property type="entry name" value="CDP_ALCOHOL_P_TRANSF"/>
    <property type="match status" value="1"/>
</dbReference>
<dbReference type="GO" id="GO:0008654">
    <property type="term" value="P:phospholipid biosynthetic process"/>
    <property type="evidence" value="ECO:0007669"/>
    <property type="project" value="InterPro"/>
</dbReference>
<dbReference type="eggNOG" id="arCOG00672">
    <property type="taxonomic scope" value="Archaea"/>
</dbReference>
<keyword evidence="4" id="KW-1133">Transmembrane helix</keyword>
<organism evidence="5 6">
    <name type="scientific">Halogranum salarium B-1</name>
    <dbReference type="NCBI Taxonomy" id="1210908"/>
    <lineage>
        <taxon>Archaea</taxon>
        <taxon>Methanobacteriati</taxon>
        <taxon>Methanobacteriota</taxon>
        <taxon>Stenosarchaea group</taxon>
        <taxon>Halobacteria</taxon>
        <taxon>Halobacteriales</taxon>
        <taxon>Haloferacaceae</taxon>
    </lineage>
</organism>
<accession>J3EY12</accession>
<keyword evidence="4" id="KW-0472">Membrane</keyword>
<evidence type="ECO:0000313" key="5">
    <source>
        <dbReference type="EMBL" id="EJN60137.1"/>
    </source>
</evidence>
<feature type="transmembrane region" description="Helical" evidence="4">
    <location>
        <begin position="157"/>
        <end position="173"/>
    </location>
</feature>
<dbReference type="EMBL" id="ALJD01000003">
    <property type="protein sequence ID" value="EJN60137.1"/>
    <property type="molecule type" value="Genomic_DNA"/>
</dbReference>
<dbReference type="InterPro" id="IPR048254">
    <property type="entry name" value="CDP_ALCOHOL_P_TRANSF_CS"/>
</dbReference>
<feature type="transmembrane region" description="Helical" evidence="4">
    <location>
        <begin position="55"/>
        <end position="76"/>
    </location>
</feature>